<dbReference type="GO" id="GO:0010073">
    <property type="term" value="P:meristem maintenance"/>
    <property type="evidence" value="ECO:0007669"/>
    <property type="project" value="InterPro"/>
</dbReference>
<evidence type="ECO:0008006" key="3">
    <source>
        <dbReference type="Google" id="ProtNLM"/>
    </source>
</evidence>
<dbReference type="Proteomes" id="UP000017836">
    <property type="component" value="Unassembled WGS sequence"/>
</dbReference>
<proteinExistence type="predicted"/>
<accession>U5CPM4</accession>
<dbReference type="InterPro" id="IPR044824">
    <property type="entry name" value="MAIN-like"/>
</dbReference>
<gene>
    <name evidence="1" type="ORF">AMTR_s00056p00087660</name>
</gene>
<name>U5CPM4_AMBTC</name>
<organism evidence="1 2">
    <name type="scientific">Amborella trichopoda</name>
    <dbReference type="NCBI Taxonomy" id="13333"/>
    <lineage>
        <taxon>Eukaryota</taxon>
        <taxon>Viridiplantae</taxon>
        <taxon>Streptophyta</taxon>
        <taxon>Embryophyta</taxon>
        <taxon>Tracheophyta</taxon>
        <taxon>Spermatophyta</taxon>
        <taxon>Magnoliopsida</taxon>
        <taxon>Amborellales</taxon>
        <taxon>Amborellaceae</taxon>
        <taxon>Amborella</taxon>
    </lineage>
</organism>
<dbReference type="Gramene" id="ERN15111">
    <property type="protein sequence ID" value="ERN15111"/>
    <property type="gene ID" value="AMTR_s00056p00087660"/>
</dbReference>
<protein>
    <recommendedName>
        <fullName evidence="3">Aminotransferase-like plant mobile domain-containing protein</fullName>
    </recommendedName>
</protein>
<dbReference type="PANTHER" id="PTHR46033:SF1">
    <property type="entry name" value="PROTEIN MAIN-LIKE 2"/>
    <property type="match status" value="1"/>
</dbReference>
<dbReference type="EMBL" id="KI392510">
    <property type="protein sequence ID" value="ERN15111.1"/>
    <property type="molecule type" value="Genomic_DNA"/>
</dbReference>
<evidence type="ECO:0000313" key="2">
    <source>
        <dbReference type="Proteomes" id="UP000017836"/>
    </source>
</evidence>
<evidence type="ECO:0000313" key="1">
    <source>
        <dbReference type="EMBL" id="ERN15111.1"/>
    </source>
</evidence>
<reference evidence="2" key="1">
    <citation type="journal article" date="2013" name="Science">
        <title>The Amborella genome and the evolution of flowering plants.</title>
        <authorList>
            <consortium name="Amborella Genome Project"/>
        </authorList>
    </citation>
    <scope>NUCLEOTIDE SEQUENCE [LARGE SCALE GENOMIC DNA]</scope>
</reference>
<dbReference type="PANTHER" id="PTHR46033">
    <property type="entry name" value="PROTEIN MAIN-LIKE 2"/>
    <property type="match status" value="1"/>
</dbReference>
<dbReference type="AlphaFoldDB" id="U5CPM4"/>
<sequence length="102" mass="11610">MTPTLFDVYEILGLAVDDEPVTCRPISDLHEFIENNLDIVPIRGNLTTIKYSWLKTNFRELPPGATPVEVIRYTQAYLLFASALSFSLMHQLQQCQQVLAIL</sequence>
<dbReference type="HOGENOM" id="CLU_2457817_0_0_1"/>
<keyword evidence="2" id="KW-1185">Reference proteome</keyword>